<name>A0A8S5PRJ8_9CAUD</name>
<reference evidence="1" key="1">
    <citation type="journal article" date="2021" name="Proc. Natl. Acad. Sci. U.S.A.">
        <title>A Catalog of Tens of Thousands of Viruses from Human Metagenomes Reveals Hidden Associations with Chronic Diseases.</title>
        <authorList>
            <person name="Tisza M.J."/>
            <person name="Buck C.B."/>
        </authorList>
    </citation>
    <scope>NUCLEOTIDE SEQUENCE</scope>
    <source>
        <strain evidence="1">Ct96x5</strain>
    </source>
</reference>
<organism evidence="1">
    <name type="scientific">Siphoviridae sp. ct96x5</name>
    <dbReference type="NCBI Taxonomy" id="2825367"/>
    <lineage>
        <taxon>Viruses</taxon>
        <taxon>Duplodnaviria</taxon>
        <taxon>Heunggongvirae</taxon>
        <taxon>Uroviricota</taxon>
        <taxon>Caudoviricetes</taxon>
    </lineage>
</organism>
<dbReference type="EMBL" id="BK015488">
    <property type="protein sequence ID" value="DAE09498.1"/>
    <property type="molecule type" value="Genomic_DNA"/>
</dbReference>
<protein>
    <submittedName>
        <fullName evidence="1">Uncharacterized protein</fullName>
    </submittedName>
</protein>
<proteinExistence type="predicted"/>
<evidence type="ECO:0000313" key="1">
    <source>
        <dbReference type="EMBL" id="DAE09498.1"/>
    </source>
</evidence>
<sequence length="71" mass="8210">MYKCPYCGSARLFRYQRDSDYSGGAFYNPLNETELGIYEELDLDDPAPPDIDICYCLDCMMFTDSNKILDN</sequence>
<accession>A0A8S5PRJ8</accession>